<keyword evidence="5" id="KW-1185">Reference proteome</keyword>
<dbReference type="EC" id="2.3.1.-" evidence="4"/>
<dbReference type="InterPro" id="IPR011004">
    <property type="entry name" value="Trimer_LpxA-like_sf"/>
</dbReference>
<evidence type="ECO:0000313" key="5">
    <source>
        <dbReference type="Proteomes" id="UP001268542"/>
    </source>
</evidence>
<dbReference type="PROSITE" id="PS00101">
    <property type="entry name" value="HEXAPEP_TRANSFERASES"/>
    <property type="match status" value="1"/>
</dbReference>
<dbReference type="InterPro" id="IPR018357">
    <property type="entry name" value="Hexapep_transf_CS"/>
</dbReference>
<proteinExistence type="inferred from homology"/>
<keyword evidence="3" id="KW-0677">Repeat</keyword>
<dbReference type="GO" id="GO:0016746">
    <property type="term" value="F:acyltransferase activity"/>
    <property type="evidence" value="ECO:0007669"/>
    <property type="project" value="UniProtKB-KW"/>
</dbReference>
<sequence length="174" mass="18845">MSRVKRLRRKLITRTKGHEEAARALGVSIGTGCRILSPVATTEPWLVRIGDRVTVSSGVRLVTHDGSGWLVRDHRGRRYRYAPISIGDDVFIGAGATILPGVKIGDRVVVGAGSVVSRSVPSGTVVAGVPARRLGTWDDFVARVASWPADEDRRGSSYREKVDSIAEKEFAPEL</sequence>
<evidence type="ECO:0000313" key="4">
    <source>
        <dbReference type="EMBL" id="MDT9593573.1"/>
    </source>
</evidence>
<dbReference type="Gene3D" id="2.160.10.10">
    <property type="entry name" value="Hexapeptide repeat proteins"/>
    <property type="match status" value="1"/>
</dbReference>
<comment type="caution">
    <text evidence="4">The sequence shown here is derived from an EMBL/GenBank/DDBJ whole genome shotgun (WGS) entry which is preliminary data.</text>
</comment>
<organism evidence="4 5">
    <name type="scientific">Nocardioides imazamoxiresistens</name>
    <dbReference type="NCBI Taxonomy" id="3231893"/>
    <lineage>
        <taxon>Bacteria</taxon>
        <taxon>Bacillati</taxon>
        <taxon>Actinomycetota</taxon>
        <taxon>Actinomycetes</taxon>
        <taxon>Propionibacteriales</taxon>
        <taxon>Nocardioidaceae</taxon>
        <taxon>Nocardioides</taxon>
    </lineage>
</organism>
<dbReference type="CDD" id="cd04647">
    <property type="entry name" value="LbH_MAT_like"/>
    <property type="match status" value="1"/>
</dbReference>
<dbReference type="EMBL" id="JAVYII010000004">
    <property type="protein sequence ID" value="MDT9593573.1"/>
    <property type="molecule type" value="Genomic_DNA"/>
</dbReference>
<comment type="similarity">
    <text evidence="1">Belongs to the transferase hexapeptide repeat family.</text>
</comment>
<dbReference type="Pfam" id="PF14602">
    <property type="entry name" value="Hexapep_2"/>
    <property type="match status" value="1"/>
</dbReference>
<accession>A0ABU3PWG6</accession>
<dbReference type="InterPro" id="IPR051159">
    <property type="entry name" value="Hexapeptide_acetyltransf"/>
</dbReference>
<name>A0ABU3PWG6_9ACTN</name>
<dbReference type="PANTHER" id="PTHR23416:SF23">
    <property type="entry name" value="ACETYLTRANSFERASE C18B11.09C-RELATED"/>
    <property type="match status" value="1"/>
</dbReference>
<keyword evidence="2 4" id="KW-0808">Transferase</keyword>
<keyword evidence="4" id="KW-0012">Acyltransferase</keyword>
<evidence type="ECO:0000256" key="3">
    <source>
        <dbReference type="ARBA" id="ARBA00022737"/>
    </source>
</evidence>
<dbReference type="RefSeq" id="WP_315733067.1">
    <property type="nucleotide sequence ID" value="NZ_JAVYII010000004.1"/>
</dbReference>
<evidence type="ECO:0000256" key="2">
    <source>
        <dbReference type="ARBA" id="ARBA00022679"/>
    </source>
</evidence>
<evidence type="ECO:0000256" key="1">
    <source>
        <dbReference type="ARBA" id="ARBA00007274"/>
    </source>
</evidence>
<dbReference type="PANTHER" id="PTHR23416">
    <property type="entry name" value="SIALIC ACID SYNTHASE-RELATED"/>
    <property type="match status" value="1"/>
</dbReference>
<dbReference type="SUPFAM" id="SSF51161">
    <property type="entry name" value="Trimeric LpxA-like enzymes"/>
    <property type="match status" value="1"/>
</dbReference>
<gene>
    <name evidence="4" type="ORF">RDV89_10880</name>
</gene>
<dbReference type="InterPro" id="IPR001451">
    <property type="entry name" value="Hexapep"/>
</dbReference>
<protein>
    <submittedName>
        <fullName evidence="4">Acyltransferase</fullName>
        <ecNumber evidence="4">2.3.1.-</ecNumber>
    </submittedName>
</protein>
<reference evidence="4 5" key="1">
    <citation type="submission" date="2023-08" db="EMBL/GenBank/DDBJ databases">
        <title>Nocardioides seae sp. nov., a bacterium isolated from a soil.</title>
        <authorList>
            <person name="Wang X."/>
        </authorList>
    </citation>
    <scope>NUCLEOTIDE SEQUENCE [LARGE SCALE GENOMIC DNA]</scope>
    <source>
        <strain evidence="4 5">YZH12</strain>
    </source>
</reference>
<dbReference type="Proteomes" id="UP001268542">
    <property type="component" value="Unassembled WGS sequence"/>
</dbReference>